<reference evidence="6" key="1">
    <citation type="submission" date="2021-02" db="EMBL/GenBank/DDBJ databases">
        <authorList>
            <person name="Steward A R."/>
        </authorList>
    </citation>
    <scope>NUCLEOTIDE SEQUENCE</scope>
</reference>
<evidence type="ECO:0000256" key="2">
    <source>
        <dbReference type="ARBA" id="ARBA00008098"/>
    </source>
</evidence>
<dbReference type="GO" id="GO:0007608">
    <property type="term" value="P:sensory perception of smell"/>
    <property type="evidence" value="ECO:0007669"/>
    <property type="project" value="TreeGrafter"/>
</dbReference>
<proteinExistence type="inferred from homology"/>
<accession>A0A821NP37</accession>
<dbReference type="SUPFAM" id="SSF47565">
    <property type="entry name" value="Insect pheromone/odorant-binding proteins"/>
    <property type="match status" value="1"/>
</dbReference>
<dbReference type="EMBL" id="CAJOBZ010000005">
    <property type="protein sequence ID" value="CAF4789968.1"/>
    <property type="molecule type" value="Genomic_DNA"/>
</dbReference>
<evidence type="ECO:0000313" key="6">
    <source>
        <dbReference type="EMBL" id="CAF4789968.1"/>
    </source>
</evidence>
<dbReference type="OrthoDB" id="8194670at2759"/>
<dbReference type="Proteomes" id="UP000663880">
    <property type="component" value="Unassembled WGS sequence"/>
</dbReference>
<dbReference type="InterPro" id="IPR006170">
    <property type="entry name" value="PBP/GOBP"/>
</dbReference>
<dbReference type="PANTHER" id="PTHR11857">
    <property type="entry name" value="ODORANT BINDING PROTEIN-RELATED"/>
    <property type="match status" value="1"/>
</dbReference>
<evidence type="ECO:0000256" key="3">
    <source>
        <dbReference type="ARBA" id="ARBA00022525"/>
    </source>
</evidence>
<comment type="caution">
    <text evidence="6">The sequence shown here is derived from an EMBL/GenBank/DDBJ whole genome shotgun (WGS) entry which is preliminary data.</text>
</comment>
<comment type="subcellular location">
    <subcellularLocation>
        <location evidence="1">Secreted</location>
    </subcellularLocation>
</comment>
<sequence>MEKFVFLCVVLMACSLEAHNVHLSKDQKEKIQQYTVECIKETGVKTELIEEAKKGQLSDDGGFKKFLFCFFQKTGMLTSDAKLNTEVALSKLPPGIDKAAASKLLDECKAKKGKDSADTAYEIFKCYYSGTKQHVIFA</sequence>
<evidence type="ECO:0000256" key="5">
    <source>
        <dbReference type="SAM" id="SignalP"/>
    </source>
</evidence>
<keyword evidence="7" id="KW-1185">Reference proteome</keyword>
<keyword evidence="4 5" id="KW-0732">Signal</keyword>
<dbReference type="CDD" id="cd23992">
    <property type="entry name" value="PBP_GOBP"/>
    <property type="match status" value="1"/>
</dbReference>
<dbReference type="PANTHER" id="PTHR11857:SF43">
    <property type="entry name" value="GEO07291P1-RELATED"/>
    <property type="match status" value="1"/>
</dbReference>
<feature type="chain" id="PRO_5032866168" evidence="5">
    <location>
        <begin position="19"/>
        <end position="138"/>
    </location>
</feature>
<dbReference type="AlphaFoldDB" id="A0A821NP37"/>
<dbReference type="FunFam" id="1.10.238.20:FF:000001">
    <property type="entry name" value="General odorant-binding protein lush"/>
    <property type="match status" value="1"/>
</dbReference>
<evidence type="ECO:0000256" key="4">
    <source>
        <dbReference type="ARBA" id="ARBA00022729"/>
    </source>
</evidence>
<keyword evidence="3" id="KW-0964">Secreted</keyword>
<dbReference type="GO" id="GO:0005615">
    <property type="term" value="C:extracellular space"/>
    <property type="evidence" value="ECO:0007669"/>
    <property type="project" value="TreeGrafter"/>
</dbReference>
<organism evidence="6 7">
    <name type="scientific">Pieris macdunnoughi</name>
    <dbReference type="NCBI Taxonomy" id="345717"/>
    <lineage>
        <taxon>Eukaryota</taxon>
        <taxon>Metazoa</taxon>
        <taxon>Ecdysozoa</taxon>
        <taxon>Arthropoda</taxon>
        <taxon>Hexapoda</taxon>
        <taxon>Insecta</taxon>
        <taxon>Pterygota</taxon>
        <taxon>Neoptera</taxon>
        <taxon>Endopterygota</taxon>
        <taxon>Lepidoptera</taxon>
        <taxon>Glossata</taxon>
        <taxon>Ditrysia</taxon>
        <taxon>Papilionoidea</taxon>
        <taxon>Pieridae</taxon>
        <taxon>Pierinae</taxon>
        <taxon>Pieris</taxon>
    </lineage>
</organism>
<gene>
    <name evidence="6" type="ORF">PMACD_LOCUS2839</name>
</gene>
<evidence type="ECO:0000313" key="7">
    <source>
        <dbReference type="Proteomes" id="UP000663880"/>
    </source>
</evidence>
<feature type="signal peptide" evidence="5">
    <location>
        <begin position="1"/>
        <end position="18"/>
    </location>
</feature>
<name>A0A821NP37_9NEOP</name>
<dbReference type="SMART" id="SM00708">
    <property type="entry name" value="PhBP"/>
    <property type="match status" value="1"/>
</dbReference>
<comment type="similarity">
    <text evidence="2">Belongs to the PBP/GOBP family.</text>
</comment>
<dbReference type="Pfam" id="PF01395">
    <property type="entry name" value="PBP_GOBP"/>
    <property type="match status" value="1"/>
</dbReference>
<evidence type="ECO:0000256" key="1">
    <source>
        <dbReference type="ARBA" id="ARBA00004613"/>
    </source>
</evidence>
<dbReference type="Gene3D" id="1.10.238.20">
    <property type="entry name" value="Pheromone/general odorant binding protein domain"/>
    <property type="match status" value="1"/>
</dbReference>
<dbReference type="GO" id="GO:0005549">
    <property type="term" value="F:odorant binding"/>
    <property type="evidence" value="ECO:0007669"/>
    <property type="project" value="InterPro"/>
</dbReference>
<protein>
    <submittedName>
        <fullName evidence="6">Uncharacterized protein</fullName>
    </submittedName>
</protein>
<dbReference type="InterPro" id="IPR036728">
    <property type="entry name" value="PBP_GOBP_sf"/>
</dbReference>